<dbReference type="CDD" id="cd14287">
    <property type="entry name" value="UBA_At3g58460_like"/>
    <property type="match status" value="1"/>
</dbReference>
<evidence type="ECO:0000256" key="1">
    <source>
        <dbReference type="SAM" id="MobiDB-lite"/>
    </source>
</evidence>
<keyword evidence="2" id="KW-0812">Transmembrane</keyword>
<dbReference type="Pfam" id="PF00627">
    <property type="entry name" value="UBA"/>
    <property type="match status" value="1"/>
</dbReference>
<proteinExistence type="predicted"/>
<comment type="caution">
    <text evidence="4">The sequence shown here is derived from an EMBL/GenBank/DDBJ whole genome shotgun (WGS) entry which is preliminary data.</text>
</comment>
<dbReference type="SUPFAM" id="SSF46934">
    <property type="entry name" value="UBA-like"/>
    <property type="match status" value="1"/>
</dbReference>
<evidence type="ECO:0000313" key="4">
    <source>
        <dbReference type="EMBL" id="THF95745.1"/>
    </source>
</evidence>
<dbReference type="Gene3D" id="1.10.8.10">
    <property type="entry name" value="DNA helicase RuvA subunit, C-terminal domain"/>
    <property type="match status" value="1"/>
</dbReference>
<protein>
    <recommendedName>
        <fullName evidence="3">UBA domain-containing protein</fullName>
    </recommendedName>
</protein>
<dbReference type="AlphaFoldDB" id="A0A4S4D3I2"/>
<dbReference type="InterPro" id="IPR009060">
    <property type="entry name" value="UBA-like_sf"/>
</dbReference>
<dbReference type="Proteomes" id="UP000306102">
    <property type="component" value="Unassembled WGS sequence"/>
</dbReference>
<keyword evidence="2" id="KW-0472">Membrane</keyword>
<accession>A0A4S4D3I2</accession>
<feature type="transmembrane region" description="Helical" evidence="2">
    <location>
        <begin position="268"/>
        <end position="288"/>
    </location>
</feature>
<sequence>MEAAFFMDATKGDICSGIGEKRGNPYLLKQRGEPRKLNGNEITNFLDQKKAIDEIFNLSQRTKVRRGPEAHGVRFDKKGTVVKHETRKSSLLVMKFWFVVEETPHGGACGSHALEHEDKGSREGHSAEDSNMFPGRGRTLGSGRSQTVSTVSSDSSLEARLLDNGGSPNHPPATGADQQIVNGRQSAFDGATAAAAGVLAHHQGSVVSEEEIQNLVAMGFERTQVEVAVAAADGDLNVAVEILMSQLKGKILVIVASPFDTSLMVVEGAIMIVMSLMMGNCGLGFLRVEIGRYGGWWRLTWWW</sequence>
<dbReference type="InterPro" id="IPR015940">
    <property type="entry name" value="UBA"/>
</dbReference>
<feature type="domain" description="UBA" evidence="3">
    <location>
        <begin position="206"/>
        <end position="246"/>
    </location>
</feature>
<dbReference type="SMART" id="SM00165">
    <property type="entry name" value="UBA"/>
    <property type="match status" value="1"/>
</dbReference>
<organism evidence="4 5">
    <name type="scientific">Camellia sinensis var. sinensis</name>
    <name type="common">China tea</name>
    <dbReference type="NCBI Taxonomy" id="542762"/>
    <lineage>
        <taxon>Eukaryota</taxon>
        <taxon>Viridiplantae</taxon>
        <taxon>Streptophyta</taxon>
        <taxon>Embryophyta</taxon>
        <taxon>Tracheophyta</taxon>
        <taxon>Spermatophyta</taxon>
        <taxon>Magnoliopsida</taxon>
        <taxon>eudicotyledons</taxon>
        <taxon>Gunneridae</taxon>
        <taxon>Pentapetalae</taxon>
        <taxon>asterids</taxon>
        <taxon>Ericales</taxon>
        <taxon>Theaceae</taxon>
        <taxon>Camellia</taxon>
    </lineage>
</organism>
<evidence type="ECO:0000259" key="3">
    <source>
        <dbReference type="PROSITE" id="PS50030"/>
    </source>
</evidence>
<dbReference type="PROSITE" id="PS50030">
    <property type="entry name" value="UBA"/>
    <property type="match status" value="1"/>
</dbReference>
<feature type="compositionally biased region" description="Basic and acidic residues" evidence="1">
    <location>
        <begin position="113"/>
        <end position="128"/>
    </location>
</feature>
<name>A0A4S4D3I2_CAMSN</name>
<evidence type="ECO:0000256" key="2">
    <source>
        <dbReference type="SAM" id="Phobius"/>
    </source>
</evidence>
<feature type="region of interest" description="Disordered" evidence="1">
    <location>
        <begin position="107"/>
        <end position="176"/>
    </location>
</feature>
<dbReference type="EMBL" id="SDRB02013183">
    <property type="protein sequence ID" value="THF95745.1"/>
    <property type="molecule type" value="Genomic_DNA"/>
</dbReference>
<dbReference type="STRING" id="542762.A0A4S4D3I2"/>
<feature type="compositionally biased region" description="Low complexity" evidence="1">
    <location>
        <begin position="145"/>
        <end position="156"/>
    </location>
</feature>
<keyword evidence="5" id="KW-1185">Reference proteome</keyword>
<gene>
    <name evidence="4" type="ORF">TEA_002777</name>
</gene>
<keyword evidence="2" id="KW-1133">Transmembrane helix</keyword>
<reference evidence="4 5" key="1">
    <citation type="journal article" date="2018" name="Proc. Natl. Acad. Sci. U.S.A.">
        <title>Draft genome sequence of Camellia sinensis var. sinensis provides insights into the evolution of the tea genome and tea quality.</title>
        <authorList>
            <person name="Wei C."/>
            <person name="Yang H."/>
            <person name="Wang S."/>
            <person name="Zhao J."/>
            <person name="Liu C."/>
            <person name="Gao L."/>
            <person name="Xia E."/>
            <person name="Lu Y."/>
            <person name="Tai Y."/>
            <person name="She G."/>
            <person name="Sun J."/>
            <person name="Cao H."/>
            <person name="Tong W."/>
            <person name="Gao Q."/>
            <person name="Li Y."/>
            <person name="Deng W."/>
            <person name="Jiang X."/>
            <person name="Wang W."/>
            <person name="Chen Q."/>
            <person name="Zhang S."/>
            <person name="Li H."/>
            <person name="Wu J."/>
            <person name="Wang P."/>
            <person name="Li P."/>
            <person name="Shi C."/>
            <person name="Zheng F."/>
            <person name="Jian J."/>
            <person name="Huang B."/>
            <person name="Shan D."/>
            <person name="Shi M."/>
            <person name="Fang C."/>
            <person name="Yue Y."/>
            <person name="Li F."/>
            <person name="Li D."/>
            <person name="Wei S."/>
            <person name="Han B."/>
            <person name="Jiang C."/>
            <person name="Yin Y."/>
            <person name="Xia T."/>
            <person name="Zhang Z."/>
            <person name="Bennetzen J.L."/>
            <person name="Zhao S."/>
            <person name="Wan X."/>
        </authorList>
    </citation>
    <scope>NUCLEOTIDE SEQUENCE [LARGE SCALE GENOMIC DNA]</scope>
    <source>
        <strain evidence="5">cv. Shuchazao</strain>
        <tissue evidence="4">Leaf</tissue>
    </source>
</reference>
<evidence type="ECO:0000313" key="5">
    <source>
        <dbReference type="Proteomes" id="UP000306102"/>
    </source>
</evidence>